<name>A0A285IY55_9RHOB</name>
<gene>
    <name evidence="2" type="ORF">SAMN06297129_2459</name>
</gene>
<accession>A0A285IY55</accession>
<dbReference type="InterPro" id="IPR000572">
    <property type="entry name" value="OxRdtase_Mopterin-bd_dom"/>
</dbReference>
<protein>
    <recommendedName>
        <fullName evidence="1">Oxidoreductase molybdopterin-binding domain-containing protein</fullName>
    </recommendedName>
</protein>
<feature type="domain" description="Oxidoreductase molybdopterin-binding" evidence="1">
    <location>
        <begin position="63"/>
        <end position="132"/>
    </location>
</feature>
<sequence>MTRYLMQAVAVLGLWLSLAALPARAGDILLTFTLPDRIESFDHDALAGLPVAEFETSTIWTEGMQRFRGVRMVDLLAHLGVTDGQLQLTAANDYSIEIDVESFRPDGAILAYERNGAPMTLRSKGPLWLVYPYDSSPEFRSEVIYSNSIWQLDRMALK</sequence>
<dbReference type="OrthoDB" id="9798763at2"/>
<dbReference type="Gene3D" id="3.90.420.10">
    <property type="entry name" value="Oxidoreductase, molybdopterin-binding domain"/>
    <property type="match status" value="1"/>
</dbReference>
<evidence type="ECO:0000259" key="1">
    <source>
        <dbReference type="Pfam" id="PF00174"/>
    </source>
</evidence>
<dbReference type="Proteomes" id="UP000231655">
    <property type="component" value="Unassembled WGS sequence"/>
</dbReference>
<dbReference type="Pfam" id="PF00174">
    <property type="entry name" value="Oxidored_molyb"/>
    <property type="match status" value="1"/>
</dbReference>
<dbReference type="RefSeq" id="WP_157791778.1">
    <property type="nucleotide sequence ID" value="NZ_OBEA01000004.1"/>
</dbReference>
<dbReference type="InterPro" id="IPR036374">
    <property type="entry name" value="OxRdtase_Mopterin-bd_sf"/>
</dbReference>
<dbReference type="EMBL" id="OBEA01000004">
    <property type="protein sequence ID" value="SNY52990.1"/>
    <property type="molecule type" value="Genomic_DNA"/>
</dbReference>
<proteinExistence type="predicted"/>
<dbReference type="AlphaFoldDB" id="A0A285IY55"/>
<evidence type="ECO:0000313" key="2">
    <source>
        <dbReference type="EMBL" id="SNY52990.1"/>
    </source>
</evidence>
<dbReference type="SUPFAM" id="SSF56524">
    <property type="entry name" value="Oxidoreductase molybdopterin-binding domain"/>
    <property type="match status" value="1"/>
</dbReference>
<organism evidence="2 3">
    <name type="scientific">Pseudooceanicola antarcticus</name>
    <dbReference type="NCBI Taxonomy" id="1247613"/>
    <lineage>
        <taxon>Bacteria</taxon>
        <taxon>Pseudomonadati</taxon>
        <taxon>Pseudomonadota</taxon>
        <taxon>Alphaproteobacteria</taxon>
        <taxon>Rhodobacterales</taxon>
        <taxon>Paracoccaceae</taxon>
        <taxon>Pseudooceanicola</taxon>
    </lineage>
</organism>
<reference evidence="2 3" key="1">
    <citation type="submission" date="2017-09" db="EMBL/GenBank/DDBJ databases">
        <authorList>
            <person name="Ehlers B."/>
            <person name="Leendertz F.H."/>
        </authorList>
    </citation>
    <scope>NUCLEOTIDE SEQUENCE [LARGE SCALE GENOMIC DNA]</scope>
    <source>
        <strain evidence="2 3">CGMCC 1.12662</strain>
    </source>
</reference>
<evidence type="ECO:0000313" key="3">
    <source>
        <dbReference type="Proteomes" id="UP000231655"/>
    </source>
</evidence>